<organism evidence="2 3">
    <name type="scientific">Citrobacter braakii</name>
    <dbReference type="NCBI Taxonomy" id="57706"/>
    <lineage>
        <taxon>Bacteria</taxon>
        <taxon>Pseudomonadati</taxon>
        <taxon>Pseudomonadota</taxon>
        <taxon>Gammaproteobacteria</taxon>
        <taxon>Enterobacterales</taxon>
        <taxon>Enterobacteriaceae</taxon>
        <taxon>Citrobacter</taxon>
        <taxon>Citrobacter freundii complex</taxon>
    </lineage>
</organism>
<feature type="compositionally biased region" description="Basic and acidic residues" evidence="1">
    <location>
        <begin position="100"/>
        <end position="115"/>
    </location>
</feature>
<evidence type="ECO:0000313" key="2">
    <source>
        <dbReference type="EMBL" id="BDN98367.1"/>
    </source>
</evidence>
<name>A0AAD1L4J8_CITBR</name>
<dbReference type="EMBL" id="AP026382">
    <property type="protein sequence ID" value="BDN98367.1"/>
    <property type="molecule type" value="Genomic_DNA"/>
</dbReference>
<dbReference type="AlphaFoldDB" id="A0AAD1L4J8"/>
<evidence type="ECO:0000256" key="1">
    <source>
        <dbReference type="SAM" id="MobiDB-lite"/>
    </source>
</evidence>
<accession>A0AAD1L4J8</accession>
<protein>
    <submittedName>
        <fullName evidence="2">Uncharacterized protein</fullName>
    </submittedName>
</protein>
<dbReference type="Proteomes" id="UP001058317">
    <property type="component" value="Chromosome"/>
</dbReference>
<feature type="region of interest" description="Disordered" evidence="1">
    <location>
        <begin position="83"/>
        <end position="115"/>
    </location>
</feature>
<evidence type="ECO:0000313" key="3">
    <source>
        <dbReference type="Proteomes" id="UP001058317"/>
    </source>
</evidence>
<gene>
    <name evidence="2" type="ORF">KAM621c_34720</name>
</gene>
<sequence>MGDCRRRKHDIRTVRIPINKLNDDSEQKMKKRLLTLFVLGLTTATTACAITPAMQKKYEHSGCTQMSELNGCDINKSYQWNRDHGFIENGDSQQSRHHRHGEEQQKNAERDNHDNADIYGKFSGNYVAKFANGQRSVDIHVEGSSVYVNGNEVRDVNTYQDTMTFRVGYATYTIKTNGRGSWNDSDAGNAGKIVRE</sequence>
<reference evidence="2" key="1">
    <citation type="submission" date="2022-07" db="EMBL/GenBank/DDBJ databases">
        <title>Complete genome sequence of carbapenem-resistant Citrobacter spp. in Japan.</title>
        <authorList>
            <person name="Maehana S."/>
            <person name="Suzuki M."/>
            <person name="Kitasato H."/>
        </authorList>
    </citation>
    <scope>NUCLEOTIDE SEQUENCE</scope>
    <source>
        <strain evidence="2">KAM621</strain>
    </source>
</reference>
<proteinExistence type="predicted"/>